<accession>A0A6G1CX96</accession>
<sequence length="230" mass="25460">MTVFSGKSFPAITIEEAKKFSPTPYLLQFGTLPPSLVIEHGGKVYVHTTQDPADPHTAPSKKARKRAASMARKERLALVMGACELLKSSETSPVATTKESRSTLAIQQDEAEVMEKLDKEAYLLSWSVRSARFQNNVNAARNYRRKRSLHLSLLGKPVLDIECQVIVLSMSVELRHRDGGPIHLLLFNRGSHTRLSVGTHGHAHNGGLYHLNSNNVMMNPGGNQHHLVQV</sequence>
<organism evidence="1 2">
    <name type="scientific">Oryza meyeriana var. granulata</name>
    <dbReference type="NCBI Taxonomy" id="110450"/>
    <lineage>
        <taxon>Eukaryota</taxon>
        <taxon>Viridiplantae</taxon>
        <taxon>Streptophyta</taxon>
        <taxon>Embryophyta</taxon>
        <taxon>Tracheophyta</taxon>
        <taxon>Spermatophyta</taxon>
        <taxon>Magnoliopsida</taxon>
        <taxon>Liliopsida</taxon>
        <taxon>Poales</taxon>
        <taxon>Poaceae</taxon>
        <taxon>BOP clade</taxon>
        <taxon>Oryzoideae</taxon>
        <taxon>Oryzeae</taxon>
        <taxon>Oryzinae</taxon>
        <taxon>Oryza</taxon>
        <taxon>Oryza meyeriana</taxon>
    </lineage>
</organism>
<name>A0A6G1CX96_9ORYZ</name>
<gene>
    <name evidence="1" type="ORF">E2562_036087</name>
</gene>
<reference evidence="1 2" key="1">
    <citation type="submission" date="2019-11" db="EMBL/GenBank/DDBJ databases">
        <title>Whole genome sequence of Oryza granulata.</title>
        <authorList>
            <person name="Li W."/>
        </authorList>
    </citation>
    <scope>NUCLEOTIDE SEQUENCE [LARGE SCALE GENOMIC DNA]</scope>
    <source>
        <strain evidence="2">cv. Menghai</strain>
        <tissue evidence="1">Leaf</tissue>
    </source>
</reference>
<dbReference type="Proteomes" id="UP000479710">
    <property type="component" value="Unassembled WGS sequence"/>
</dbReference>
<protein>
    <submittedName>
        <fullName evidence="1">Uncharacterized protein</fullName>
    </submittedName>
</protein>
<keyword evidence="2" id="KW-1185">Reference proteome</keyword>
<dbReference type="EMBL" id="SPHZ02000008">
    <property type="protein sequence ID" value="KAF0904689.1"/>
    <property type="molecule type" value="Genomic_DNA"/>
</dbReference>
<evidence type="ECO:0000313" key="1">
    <source>
        <dbReference type="EMBL" id="KAF0904689.1"/>
    </source>
</evidence>
<evidence type="ECO:0000313" key="2">
    <source>
        <dbReference type="Proteomes" id="UP000479710"/>
    </source>
</evidence>
<proteinExistence type="predicted"/>
<dbReference type="AlphaFoldDB" id="A0A6G1CX96"/>
<dbReference type="OrthoDB" id="718885at2759"/>
<comment type="caution">
    <text evidence="1">The sequence shown here is derived from an EMBL/GenBank/DDBJ whole genome shotgun (WGS) entry which is preliminary data.</text>
</comment>